<organism evidence="2 3">
    <name type="scientific">Cymbomonas tetramitiformis</name>
    <dbReference type="NCBI Taxonomy" id="36881"/>
    <lineage>
        <taxon>Eukaryota</taxon>
        <taxon>Viridiplantae</taxon>
        <taxon>Chlorophyta</taxon>
        <taxon>Pyramimonadophyceae</taxon>
        <taxon>Pyramimonadales</taxon>
        <taxon>Pyramimonadaceae</taxon>
        <taxon>Cymbomonas</taxon>
    </lineage>
</organism>
<gene>
    <name evidence="2" type="ORF">CYMTET_33408</name>
</gene>
<feature type="region of interest" description="Disordered" evidence="1">
    <location>
        <begin position="95"/>
        <end position="124"/>
    </location>
</feature>
<reference evidence="2 3" key="1">
    <citation type="journal article" date="2015" name="Genome Biol. Evol.">
        <title>Comparative Genomics of a Bacterivorous Green Alga Reveals Evolutionary Causalities and Consequences of Phago-Mixotrophic Mode of Nutrition.</title>
        <authorList>
            <person name="Burns J.A."/>
            <person name="Paasch A."/>
            <person name="Narechania A."/>
            <person name="Kim E."/>
        </authorList>
    </citation>
    <scope>NUCLEOTIDE SEQUENCE [LARGE SCALE GENOMIC DNA]</scope>
    <source>
        <strain evidence="2 3">PLY_AMNH</strain>
    </source>
</reference>
<sequence>MDWLMDEKERPTFEEVGERVYTAHITFKGVFALLSDWYTMIQLKASMESDVSVHGGADALRAKLASIEEKVYSGTDGLVTDSVLTKWLKEFRHSESESCDEHTRQGQHQDVLEDAGTRSTSRGQGSLTELAVQMQGATLDSKTVGNYRPKVQAFMKFCMAEGRQWLPALEATVQAVDDAGEEQTVRTWLPARTHISITGDTVSAVLHKEKGGRRVHLKQRLTIPAAGVQGLVRLLLHWEQVRDASWVQRPAAGSKEQGSY</sequence>
<comment type="caution">
    <text evidence="2">The sequence shown here is derived from an EMBL/GenBank/DDBJ whole genome shotgun (WGS) entry which is preliminary data.</text>
</comment>
<dbReference type="Proteomes" id="UP001190700">
    <property type="component" value="Unassembled WGS sequence"/>
</dbReference>
<name>A0AAE0KQZ9_9CHLO</name>
<protein>
    <submittedName>
        <fullName evidence="2">Uncharacterized protein</fullName>
    </submittedName>
</protein>
<dbReference type="AlphaFoldDB" id="A0AAE0KQZ9"/>
<proteinExistence type="predicted"/>
<dbReference type="EMBL" id="LGRX02020425">
    <property type="protein sequence ID" value="KAK3257507.1"/>
    <property type="molecule type" value="Genomic_DNA"/>
</dbReference>
<evidence type="ECO:0000256" key="1">
    <source>
        <dbReference type="SAM" id="MobiDB-lite"/>
    </source>
</evidence>
<accession>A0AAE0KQZ9</accession>
<evidence type="ECO:0000313" key="3">
    <source>
        <dbReference type="Proteomes" id="UP001190700"/>
    </source>
</evidence>
<evidence type="ECO:0000313" key="2">
    <source>
        <dbReference type="EMBL" id="KAK3257507.1"/>
    </source>
</evidence>
<feature type="compositionally biased region" description="Basic and acidic residues" evidence="1">
    <location>
        <begin position="95"/>
        <end position="104"/>
    </location>
</feature>
<keyword evidence="3" id="KW-1185">Reference proteome</keyword>